<dbReference type="EMBL" id="BPLR01010314">
    <property type="protein sequence ID" value="GIY38528.1"/>
    <property type="molecule type" value="Genomic_DNA"/>
</dbReference>
<reference evidence="1 2" key="1">
    <citation type="submission" date="2021-06" db="EMBL/GenBank/DDBJ databases">
        <title>Caerostris extrusa draft genome.</title>
        <authorList>
            <person name="Kono N."/>
            <person name="Arakawa K."/>
        </authorList>
    </citation>
    <scope>NUCLEOTIDE SEQUENCE [LARGE SCALE GENOMIC DNA]</scope>
</reference>
<dbReference type="Proteomes" id="UP001054945">
    <property type="component" value="Unassembled WGS sequence"/>
</dbReference>
<proteinExistence type="predicted"/>
<accession>A0AAV4SVM3</accession>
<protein>
    <submittedName>
        <fullName evidence="1">Uncharacterized protein</fullName>
    </submittedName>
</protein>
<evidence type="ECO:0000313" key="1">
    <source>
        <dbReference type="EMBL" id="GIY38528.1"/>
    </source>
</evidence>
<keyword evidence="2" id="KW-1185">Reference proteome</keyword>
<dbReference type="AlphaFoldDB" id="A0AAV4SVM3"/>
<organism evidence="1 2">
    <name type="scientific">Caerostris extrusa</name>
    <name type="common">Bark spider</name>
    <name type="synonym">Caerostris bankana</name>
    <dbReference type="NCBI Taxonomy" id="172846"/>
    <lineage>
        <taxon>Eukaryota</taxon>
        <taxon>Metazoa</taxon>
        <taxon>Ecdysozoa</taxon>
        <taxon>Arthropoda</taxon>
        <taxon>Chelicerata</taxon>
        <taxon>Arachnida</taxon>
        <taxon>Araneae</taxon>
        <taxon>Araneomorphae</taxon>
        <taxon>Entelegynae</taxon>
        <taxon>Araneoidea</taxon>
        <taxon>Araneidae</taxon>
        <taxon>Caerostris</taxon>
    </lineage>
</organism>
<gene>
    <name evidence="1" type="ORF">CEXT_272351</name>
</gene>
<evidence type="ECO:0000313" key="2">
    <source>
        <dbReference type="Proteomes" id="UP001054945"/>
    </source>
</evidence>
<comment type="caution">
    <text evidence="1">The sequence shown here is derived from an EMBL/GenBank/DDBJ whole genome shotgun (WGS) entry which is preliminary data.</text>
</comment>
<sequence length="113" mass="13421">MWVYTQCTSVFRQNYLIKVSNHWWFCLKCLQLYASPHELQLIKLEFELNYTKSDSRLRCFISSSIVVSIWVTVIGSLSSRRCLLEISEEERYPIAIYYEAARLPFRSISRPLS</sequence>
<name>A0AAV4SVM3_CAEEX</name>